<dbReference type="OrthoDB" id="3212826at2"/>
<dbReference type="Pfam" id="PF18029">
    <property type="entry name" value="Glyoxalase_6"/>
    <property type="match status" value="2"/>
</dbReference>
<dbReference type="Proteomes" id="UP000199004">
    <property type="component" value="Unassembled WGS sequence"/>
</dbReference>
<dbReference type="PANTHER" id="PTHR35908:SF1">
    <property type="entry name" value="CONSERVED PROTEIN"/>
    <property type="match status" value="1"/>
</dbReference>
<proteinExistence type="predicted"/>
<name>A0A1H0CIM8_9ACTN</name>
<sequence length="226" mass="24755">MSAATYKDLCVDAVDAARLGRFWSDVLGLELRRRERDGMTLLVGAGDRHTVWVNQVPEPVSVKQRVHLDVHAARVDDVLAAGATAVDLESFSWKVLRDPEGGELCVFERESVPDERLYEVGVDSADPERIATWWADVLGSTVELGTDDWGGSWAGVPVPGAPFGSFVFVAVPEPKTVKNRIHWDVDTPDLELLVGDGARVLRAPDGDISWTVLADPEGNEFCAFEE</sequence>
<dbReference type="SUPFAM" id="SSF54593">
    <property type="entry name" value="Glyoxalase/Bleomycin resistance protein/Dihydroxybiphenyl dioxygenase"/>
    <property type="match status" value="2"/>
</dbReference>
<dbReference type="EMBL" id="FNIC01000003">
    <property type="protein sequence ID" value="SDN57726.1"/>
    <property type="molecule type" value="Genomic_DNA"/>
</dbReference>
<dbReference type="STRING" id="1005944.SAMN05192576_2436"/>
<evidence type="ECO:0000313" key="3">
    <source>
        <dbReference type="Proteomes" id="UP000199004"/>
    </source>
</evidence>
<keyword evidence="3" id="KW-1185">Reference proteome</keyword>
<feature type="domain" description="Glyoxalase-like" evidence="1">
    <location>
        <begin position="120"/>
        <end position="223"/>
    </location>
</feature>
<protein>
    <recommendedName>
        <fullName evidence="1">Glyoxalase-like domain-containing protein</fullName>
    </recommendedName>
</protein>
<organism evidence="2 3">
    <name type="scientific">Nocardioides szechwanensis</name>
    <dbReference type="NCBI Taxonomy" id="1005944"/>
    <lineage>
        <taxon>Bacteria</taxon>
        <taxon>Bacillati</taxon>
        <taxon>Actinomycetota</taxon>
        <taxon>Actinomycetes</taxon>
        <taxon>Propionibacteriales</taxon>
        <taxon>Nocardioidaceae</taxon>
        <taxon>Nocardioides</taxon>
    </lineage>
</organism>
<dbReference type="InterPro" id="IPR029068">
    <property type="entry name" value="Glyas_Bleomycin-R_OHBP_Dase"/>
</dbReference>
<dbReference type="InterPro" id="IPR041581">
    <property type="entry name" value="Glyoxalase_6"/>
</dbReference>
<dbReference type="CDD" id="cd06587">
    <property type="entry name" value="VOC"/>
    <property type="match status" value="2"/>
</dbReference>
<accession>A0A1H0CIM8</accession>
<dbReference type="RefSeq" id="WP_091025052.1">
    <property type="nucleotide sequence ID" value="NZ_BKAE01000006.1"/>
</dbReference>
<reference evidence="2 3" key="1">
    <citation type="submission" date="2016-10" db="EMBL/GenBank/DDBJ databases">
        <authorList>
            <person name="de Groot N.N."/>
        </authorList>
    </citation>
    <scope>NUCLEOTIDE SEQUENCE [LARGE SCALE GENOMIC DNA]</scope>
    <source>
        <strain evidence="2 3">CGMCC 1.11147</strain>
    </source>
</reference>
<dbReference type="PANTHER" id="PTHR35908">
    <property type="entry name" value="HYPOTHETICAL FUSION PROTEIN"/>
    <property type="match status" value="1"/>
</dbReference>
<evidence type="ECO:0000313" key="2">
    <source>
        <dbReference type="EMBL" id="SDN57726.1"/>
    </source>
</evidence>
<dbReference type="AlphaFoldDB" id="A0A1H0CIM8"/>
<feature type="domain" description="Glyoxalase-like" evidence="1">
    <location>
        <begin position="9"/>
        <end position="107"/>
    </location>
</feature>
<dbReference type="Gene3D" id="3.10.180.10">
    <property type="entry name" value="2,3-Dihydroxybiphenyl 1,2-Dioxygenase, domain 1"/>
    <property type="match status" value="2"/>
</dbReference>
<gene>
    <name evidence="2" type="ORF">SAMN05192576_2436</name>
</gene>
<evidence type="ECO:0000259" key="1">
    <source>
        <dbReference type="Pfam" id="PF18029"/>
    </source>
</evidence>